<evidence type="ECO:0000313" key="2">
    <source>
        <dbReference type="Proteomes" id="UP001143543"/>
    </source>
</evidence>
<protein>
    <submittedName>
        <fullName evidence="1">Uncharacterized protein</fullName>
    </submittedName>
</protein>
<reference evidence="1" key="1">
    <citation type="submission" date="2022-07" db="EMBL/GenBank/DDBJ databases">
        <title>Taxonomy of Novel Oxalotrophic and Methylotrophic Bacteria.</title>
        <authorList>
            <person name="Sahin N."/>
            <person name="Tani A."/>
        </authorList>
    </citation>
    <scope>NUCLEOTIDE SEQUENCE</scope>
    <source>
        <strain evidence="1">Y10</strain>
    </source>
</reference>
<evidence type="ECO:0000313" key="1">
    <source>
        <dbReference type="EMBL" id="GLB48345.1"/>
    </source>
</evidence>
<name>A0ABQ5MG15_9FLAO</name>
<accession>A0ABQ5MG15</accession>
<dbReference type="Proteomes" id="UP001143543">
    <property type="component" value="Unassembled WGS sequence"/>
</dbReference>
<keyword evidence="2" id="KW-1185">Reference proteome</keyword>
<organism evidence="1 2">
    <name type="scientific">Neptunitalea lumnitzerae</name>
    <dbReference type="NCBI Taxonomy" id="2965509"/>
    <lineage>
        <taxon>Bacteria</taxon>
        <taxon>Pseudomonadati</taxon>
        <taxon>Bacteroidota</taxon>
        <taxon>Flavobacteriia</taxon>
        <taxon>Flavobacteriales</taxon>
        <taxon>Flavobacteriaceae</taxon>
        <taxon>Neptunitalea</taxon>
    </lineage>
</organism>
<dbReference type="EMBL" id="BRVO01000001">
    <property type="protein sequence ID" value="GLB48345.1"/>
    <property type="molecule type" value="Genomic_DNA"/>
</dbReference>
<proteinExistence type="predicted"/>
<comment type="caution">
    <text evidence="1">The sequence shown here is derived from an EMBL/GenBank/DDBJ whole genome shotgun (WGS) entry which is preliminary data.</text>
</comment>
<sequence>MPTALKAVLQSNTDVRVCTILEEEEEDSSEGENNTVYKTIDLFVLNKDVIVLLPLKSTALYYFYQPEYTIHDSNKTTHPPELA</sequence>
<gene>
    <name evidence="1" type="ORF">Y10_07130</name>
</gene>